<keyword evidence="3" id="KW-1185">Reference proteome</keyword>
<accession>A0A9W9J4D3</accession>
<proteinExistence type="predicted"/>
<dbReference type="OrthoDB" id="10461119at2759"/>
<evidence type="ECO:0000313" key="3">
    <source>
        <dbReference type="Proteomes" id="UP001150879"/>
    </source>
</evidence>
<dbReference type="EMBL" id="JAPQKP010000005">
    <property type="protein sequence ID" value="KAJ5189529.1"/>
    <property type="molecule type" value="Genomic_DNA"/>
</dbReference>
<gene>
    <name evidence="2" type="ORF">N7472_008543</name>
</gene>
<reference evidence="2" key="2">
    <citation type="journal article" date="2023" name="IMA Fungus">
        <title>Comparative genomic study of the Penicillium genus elucidates a diverse pangenome and 15 lateral gene transfer events.</title>
        <authorList>
            <person name="Petersen C."/>
            <person name="Sorensen T."/>
            <person name="Nielsen M.R."/>
            <person name="Sondergaard T.E."/>
            <person name="Sorensen J.L."/>
            <person name="Fitzpatrick D.A."/>
            <person name="Frisvad J.C."/>
            <person name="Nielsen K.L."/>
        </authorList>
    </citation>
    <scope>NUCLEOTIDE SEQUENCE</scope>
    <source>
        <strain evidence="2">IBT 16849</strain>
    </source>
</reference>
<evidence type="ECO:0000256" key="1">
    <source>
        <dbReference type="SAM" id="MobiDB-lite"/>
    </source>
</evidence>
<reference evidence="2" key="1">
    <citation type="submission" date="2022-11" db="EMBL/GenBank/DDBJ databases">
        <authorList>
            <person name="Petersen C."/>
        </authorList>
    </citation>
    <scope>NUCLEOTIDE SEQUENCE</scope>
    <source>
        <strain evidence="2">IBT 16849</strain>
    </source>
</reference>
<dbReference type="AlphaFoldDB" id="A0A9W9J4D3"/>
<protein>
    <submittedName>
        <fullName evidence="2">Uncharacterized protein</fullName>
    </submittedName>
</protein>
<sequence>MPEAPSVARPTPNKSITFVVDNDAFPFDVRKPPPSTKHSRASDSRHHQRWSSLRTKNKTNVKFQCSEIPIRVELMPKDRIISDLAIQ</sequence>
<dbReference type="Proteomes" id="UP001150879">
    <property type="component" value="Unassembled WGS sequence"/>
</dbReference>
<name>A0A9W9J4D3_9EURO</name>
<feature type="region of interest" description="Disordered" evidence="1">
    <location>
        <begin position="27"/>
        <end position="55"/>
    </location>
</feature>
<organism evidence="2 3">
    <name type="scientific">Penicillium cf. griseofulvum</name>
    <dbReference type="NCBI Taxonomy" id="2972120"/>
    <lineage>
        <taxon>Eukaryota</taxon>
        <taxon>Fungi</taxon>
        <taxon>Dikarya</taxon>
        <taxon>Ascomycota</taxon>
        <taxon>Pezizomycotina</taxon>
        <taxon>Eurotiomycetes</taxon>
        <taxon>Eurotiomycetidae</taxon>
        <taxon>Eurotiales</taxon>
        <taxon>Aspergillaceae</taxon>
        <taxon>Penicillium</taxon>
    </lineage>
</organism>
<comment type="caution">
    <text evidence="2">The sequence shown here is derived from an EMBL/GenBank/DDBJ whole genome shotgun (WGS) entry which is preliminary data.</text>
</comment>
<evidence type="ECO:0000313" key="2">
    <source>
        <dbReference type="EMBL" id="KAJ5189529.1"/>
    </source>
</evidence>